<proteinExistence type="predicted"/>
<dbReference type="Proteomes" id="UP001165960">
    <property type="component" value="Unassembled WGS sequence"/>
</dbReference>
<reference evidence="1" key="1">
    <citation type="submission" date="2022-04" db="EMBL/GenBank/DDBJ databases">
        <title>Genome of the entomopathogenic fungus Entomophthora muscae.</title>
        <authorList>
            <person name="Elya C."/>
            <person name="Lovett B.R."/>
            <person name="Lee E."/>
            <person name="Macias A.M."/>
            <person name="Hajek A.E."/>
            <person name="De Bivort B.L."/>
            <person name="Kasson M.T."/>
            <person name="De Fine Licht H.H."/>
            <person name="Stajich J.E."/>
        </authorList>
    </citation>
    <scope>NUCLEOTIDE SEQUENCE</scope>
    <source>
        <strain evidence="1">Berkeley</strain>
    </source>
</reference>
<dbReference type="EMBL" id="QTSX02000840">
    <property type="protein sequence ID" value="KAJ9084456.1"/>
    <property type="molecule type" value="Genomic_DNA"/>
</dbReference>
<accession>A0ACC2UCJ1</accession>
<name>A0ACC2UCJ1_9FUNG</name>
<protein>
    <submittedName>
        <fullName evidence="1">Uncharacterized protein</fullName>
    </submittedName>
</protein>
<organism evidence="1 2">
    <name type="scientific">Entomophthora muscae</name>
    <dbReference type="NCBI Taxonomy" id="34485"/>
    <lineage>
        <taxon>Eukaryota</taxon>
        <taxon>Fungi</taxon>
        <taxon>Fungi incertae sedis</taxon>
        <taxon>Zoopagomycota</taxon>
        <taxon>Entomophthoromycotina</taxon>
        <taxon>Entomophthoromycetes</taxon>
        <taxon>Entomophthorales</taxon>
        <taxon>Entomophthoraceae</taxon>
        <taxon>Entomophthora</taxon>
    </lineage>
</organism>
<evidence type="ECO:0000313" key="1">
    <source>
        <dbReference type="EMBL" id="KAJ9084456.1"/>
    </source>
</evidence>
<keyword evidence="2" id="KW-1185">Reference proteome</keyword>
<gene>
    <name evidence="1" type="ORF">DSO57_1024240</name>
</gene>
<comment type="caution">
    <text evidence="1">The sequence shown here is derived from an EMBL/GenBank/DDBJ whole genome shotgun (WGS) entry which is preliminary data.</text>
</comment>
<evidence type="ECO:0000313" key="2">
    <source>
        <dbReference type="Proteomes" id="UP001165960"/>
    </source>
</evidence>
<sequence length="539" mass="57882">MFDDKLAKLNGFVAKSVVGRYFRLRGSGRRRTRDTDFTTEVQAGVTAFLALAYIIGLNAAIVAETGGSCVCTATDAVGADSHCKNDVGYLICKREFQKDMAAATSVVTGIGSVLMGVLANLPIELSCGIGSTVYFVYNMVGYHGSGDISYSTALGAVFYEGLIFVLLTILGVRQWLAKLLPASLKHATCVGLGLFICFIGMRQDIGIGLIGPNTTTFVALSGCKPENRNPITQECPSNGVHNPTTILGLGGVLLMTILTLFRVRGAILIGILVVSIVSWIRHTPFTYFPDNPSGQVAYDYFTTIADFHTLRNTMAVLSFNIWDIKVVLPLATMLYIDLLDTTGTIFTHAAMMDMVDENGDFDGATTAFLCDGATIAIGSLFGMPPVTALLDSGIGITEGGRTGIVAIVAGILFFLSAIWTPIFTSFPPWATGPSLIMVGVLMSRNSTMIPWEFPGEAVPAFLIITIMPLTFSVENGILAGIISYVIIHVLARIITFATHGSLVPLSPPDSDDYDLNERRVSILPPWISALKAYVSRWFS</sequence>